<evidence type="ECO:0000256" key="6">
    <source>
        <dbReference type="ARBA" id="ARBA00023209"/>
    </source>
</evidence>
<gene>
    <name evidence="10 11" type="primary">pcrB</name>
    <name evidence="11" type="ORF">ERS140147_02096</name>
</gene>
<keyword evidence="3 10" id="KW-0479">Metal-binding</keyword>
<dbReference type="CDD" id="cd02812">
    <property type="entry name" value="PcrB_like"/>
    <property type="match status" value="1"/>
</dbReference>
<dbReference type="GO" id="GO:0000287">
    <property type="term" value="F:magnesium ion binding"/>
    <property type="evidence" value="ECO:0007669"/>
    <property type="project" value="UniProtKB-UniRule"/>
</dbReference>
<dbReference type="NCBIfam" id="NF003199">
    <property type="entry name" value="PRK04169.1-3"/>
    <property type="match status" value="1"/>
</dbReference>
<dbReference type="InterPro" id="IPR008205">
    <property type="entry name" value="GGGP_HepGP_synthase"/>
</dbReference>
<keyword evidence="2 10" id="KW-0808">Transferase</keyword>
<dbReference type="SUPFAM" id="SSF51395">
    <property type="entry name" value="FMN-linked oxidoreductases"/>
    <property type="match status" value="1"/>
</dbReference>
<dbReference type="HAMAP" id="MF_00112">
    <property type="entry name" value="GGGP_HepGP_synthase"/>
    <property type="match status" value="1"/>
</dbReference>
<evidence type="ECO:0000256" key="3">
    <source>
        <dbReference type="ARBA" id="ARBA00022723"/>
    </source>
</evidence>
<keyword evidence="5 10" id="KW-0443">Lipid metabolism</keyword>
<dbReference type="Pfam" id="PF01884">
    <property type="entry name" value="PcrB"/>
    <property type="match status" value="1"/>
</dbReference>
<feature type="binding site" evidence="10">
    <location>
        <begin position="209"/>
        <end position="210"/>
    </location>
    <ligand>
        <name>sn-glycerol 1-phosphate</name>
        <dbReference type="ChEBI" id="CHEBI:57685"/>
    </ligand>
</feature>
<protein>
    <recommendedName>
        <fullName evidence="9 10">Heptaprenylglyceryl phosphate synthase</fullName>
        <shortName evidence="10">HepGP synthase</shortName>
        <ecNumber evidence="9 10">2.5.1.n9</ecNumber>
    </recommendedName>
    <alternativeName>
        <fullName evidence="10">Glycerol-1-phosphate heptaprenyltransferase</fullName>
    </alternativeName>
</protein>
<evidence type="ECO:0000256" key="8">
    <source>
        <dbReference type="ARBA" id="ARBA00048318"/>
    </source>
</evidence>
<evidence type="ECO:0000313" key="12">
    <source>
        <dbReference type="Proteomes" id="UP000044616"/>
    </source>
</evidence>
<keyword evidence="6 10" id="KW-0594">Phospholipid biosynthesis</keyword>
<dbReference type="GO" id="GO:0046474">
    <property type="term" value="P:glycerophospholipid biosynthetic process"/>
    <property type="evidence" value="ECO:0007669"/>
    <property type="project" value="UniProtKB-UniRule"/>
</dbReference>
<dbReference type="PANTHER" id="PTHR40029">
    <property type="match status" value="1"/>
</dbReference>
<dbReference type="RefSeq" id="WP_047450279.1">
    <property type="nucleotide sequence ID" value="NZ_CCEH01000019.1"/>
</dbReference>
<evidence type="ECO:0000256" key="10">
    <source>
        <dbReference type="HAMAP-Rule" id="MF_00112"/>
    </source>
</evidence>
<reference evidence="11 12" key="1">
    <citation type="submission" date="2014-05" db="EMBL/GenBank/DDBJ databases">
        <authorList>
            <person name="Aslett A.Martin."/>
            <person name="De Silva Nishadi"/>
        </authorList>
    </citation>
    <scope>NUCLEOTIDE SEQUENCE [LARGE SCALE GENOMIC DNA]</scope>
</reference>
<name>A0A077W2T2_9STAP</name>
<dbReference type="FunFam" id="3.20.20.390:FF:000001">
    <property type="entry name" value="Heptaprenylglyceryl phosphate synthase"/>
    <property type="match status" value="1"/>
</dbReference>
<proteinExistence type="inferred from homology"/>
<evidence type="ECO:0000256" key="4">
    <source>
        <dbReference type="ARBA" id="ARBA00022842"/>
    </source>
</evidence>
<comment type="pathway">
    <text evidence="10">Membrane lipid metabolism; glycerophospholipid metabolism.</text>
</comment>
<evidence type="ECO:0000256" key="2">
    <source>
        <dbReference type="ARBA" id="ARBA00022679"/>
    </source>
</evidence>
<keyword evidence="4 10" id="KW-0460">Magnesium</keyword>
<organism evidence="11 12">
    <name type="scientific">Staphylococcus schweitzeri</name>
    <dbReference type="NCBI Taxonomy" id="1654388"/>
    <lineage>
        <taxon>Bacteria</taxon>
        <taxon>Bacillati</taxon>
        <taxon>Bacillota</taxon>
        <taxon>Bacilli</taxon>
        <taxon>Bacillales</taxon>
        <taxon>Staphylococcaceae</taxon>
        <taxon>Staphylococcus</taxon>
    </lineage>
</organism>
<evidence type="ECO:0000256" key="7">
    <source>
        <dbReference type="ARBA" id="ARBA00023264"/>
    </source>
</evidence>
<dbReference type="NCBIfam" id="NF003200">
    <property type="entry name" value="PRK04169.1-4"/>
    <property type="match status" value="1"/>
</dbReference>
<dbReference type="GO" id="GO:0120536">
    <property type="term" value="F:heptaprenylglyceryl phosphate synthase activity"/>
    <property type="evidence" value="ECO:0007669"/>
    <property type="project" value="UniProtKB-ARBA"/>
</dbReference>
<dbReference type="UniPathway" id="UPA00940"/>
<comment type="subunit">
    <text evidence="10">Homodimer.</text>
</comment>
<dbReference type="PANTHER" id="PTHR40029:SF2">
    <property type="entry name" value="HEPTAPRENYLGLYCERYL PHOSPHATE SYNTHASE"/>
    <property type="match status" value="1"/>
</dbReference>
<dbReference type="InterPro" id="IPR039074">
    <property type="entry name" value="GGGP/HepGP_synthase_I"/>
</dbReference>
<dbReference type="EMBL" id="CCEH01000019">
    <property type="protein sequence ID" value="CDR28916.1"/>
    <property type="molecule type" value="Genomic_DNA"/>
</dbReference>
<feature type="binding site" evidence="10">
    <location>
        <begin position="159"/>
        <end position="164"/>
    </location>
    <ligand>
        <name>sn-glycerol 1-phosphate</name>
        <dbReference type="ChEBI" id="CHEBI:57685"/>
    </ligand>
</feature>
<evidence type="ECO:0000256" key="1">
    <source>
        <dbReference type="ARBA" id="ARBA00022516"/>
    </source>
</evidence>
<comment type="cofactor">
    <cofactor evidence="10">
        <name>Mg(2+)</name>
        <dbReference type="ChEBI" id="CHEBI:18420"/>
    </cofactor>
</comment>
<feature type="binding site" evidence="10">
    <location>
        <position position="14"/>
    </location>
    <ligand>
        <name>Mg(2+)</name>
        <dbReference type="ChEBI" id="CHEBI:18420"/>
    </ligand>
</feature>
<keyword evidence="1 10" id="KW-0444">Lipid biosynthesis</keyword>
<comment type="caution">
    <text evidence="10">Lacks conserved residue(s) required for the propagation of feature annotation.</text>
</comment>
<feature type="binding site" evidence="10">
    <location>
        <position position="40"/>
    </location>
    <ligand>
        <name>Mg(2+)</name>
        <dbReference type="ChEBI" id="CHEBI:18420"/>
    </ligand>
</feature>
<evidence type="ECO:0000256" key="9">
    <source>
        <dbReference type="ARBA" id="ARBA00066888"/>
    </source>
</evidence>
<dbReference type="InterPro" id="IPR038597">
    <property type="entry name" value="GGGP/HepGP_synthase_sf"/>
</dbReference>
<dbReference type="NCBIfam" id="NF003197">
    <property type="entry name" value="PRK04169.1-1"/>
    <property type="match status" value="1"/>
</dbReference>
<dbReference type="EC" id="2.5.1.n9" evidence="9 10"/>
<dbReference type="AlphaFoldDB" id="A0A077W2T2"/>
<sequence>MYDIKKWRHIFKLDPAKHISDDDLDAICMSQTDAIMIGGTDDVTEDNVIHLMSRVRRYPLPLALEISNLESVMPGFDFYFIPTVLNSTDVSFHNGILLQALKTFGHSIDFEEVIFEGYVVCNPESKVAKYTKANTNLSKEDIEAYAQMANYMYRLPVMYIEYSGEFGDSSIVKAASEHLTETQLFYGGGISSEQQAVEMAAIADTIIVGDIIYKDIKKALKTVKIKESSK</sequence>
<dbReference type="NCBIfam" id="TIGR01768">
    <property type="entry name" value="GGGP-family"/>
    <property type="match status" value="1"/>
</dbReference>
<evidence type="ECO:0000313" key="11">
    <source>
        <dbReference type="EMBL" id="CDR28916.1"/>
    </source>
</evidence>
<accession>A0A077W2T2</accession>
<evidence type="ECO:0000256" key="5">
    <source>
        <dbReference type="ARBA" id="ARBA00023098"/>
    </source>
</evidence>
<comment type="similarity">
    <text evidence="10">Belongs to the GGGP/HepGP synthase family. Group I subfamily.</text>
</comment>
<dbReference type="Proteomes" id="UP000044616">
    <property type="component" value="Unassembled WGS sequence"/>
</dbReference>
<comment type="catalytic activity">
    <reaction evidence="8 10">
        <text>sn-glycerol 1-phosphate + all-trans-heptaprenyl diphosphate = 3-heptaprenyl-sn-glycero-1-phosphate + diphosphate</text>
        <dbReference type="Rhea" id="RHEA:33495"/>
        <dbReference type="ChEBI" id="CHEBI:33019"/>
        <dbReference type="ChEBI" id="CHEBI:57685"/>
        <dbReference type="ChEBI" id="CHEBI:58206"/>
        <dbReference type="ChEBI" id="CHEBI:64781"/>
        <dbReference type="EC" id="2.5.1.n9"/>
    </reaction>
</comment>
<keyword evidence="7 10" id="KW-1208">Phospholipid metabolism</keyword>
<feature type="binding site" evidence="10">
    <location>
        <position position="12"/>
    </location>
    <ligand>
        <name>sn-glycerol 1-phosphate</name>
        <dbReference type="ChEBI" id="CHEBI:57685"/>
    </ligand>
</feature>
<comment type="function">
    <text evidence="10">Prenyltransferase that catalyzes in vivo the transfer of the heptaprenyl moiety of heptaprenyl pyrophosphate (HepPP; 35 carbon atoms) to the C3 hydroxyl of sn-glycerol-1-phosphate (G1P), producing heptaprenylglyceryl phosphate (HepGP). This reaction is an ether-bond-formation step in the biosynthesis of archaea-type G1P-based membrane lipids found in Bacillales.</text>
</comment>
<feature type="binding site" evidence="10">
    <location>
        <position position="189"/>
    </location>
    <ligand>
        <name>sn-glycerol 1-phosphate</name>
        <dbReference type="ChEBI" id="CHEBI:57685"/>
    </ligand>
</feature>
<dbReference type="Gene3D" id="3.20.20.390">
    <property type="entry name" value="FMN-linked oxidoreductases"/>
    <property type="match status" value="1"/>
</dbReference>